<dbReference type="Pfam" id="PF00891">
    <property type="entry name" value="Methyltransf_2"/>
    <property type="match status" value="1"/>
</dbReference>
<accession>A0A9W2UME2</accession>
<comment type="function">
    <text evidence="7">Catalyzes the transfer of a methyl group onto N-acetylserotonin, producing melatonin (N-acetyl-5-methoxytryptamine).</text>
</comment>
<evidence type="ECO:0000256" key="11">
    <source>
        <dbReference type="ARBA" id="ARBA00043054"/>
    </source>
</evidence>
<dbReference type="GeneID" id="109256144"/>
<dbReference type="GO" id="GO:0032259">
    <property type="term" value="P:methylation"/>
    <property type="evidence" value="ECO:0007669"/>
    <property type="project" value="UniProtKB-KW"/>
</dbReference>
<dbReference type="InterPro" id="IPR016461">
    <property type="entry name" value="COMT-like"/>
</dbReference>
<evidence type="ECO:0000256" key="12">
    <source>
        <dbReference type="ARBA" id="ARBA00043260"/>
    </source>
</evidence>
<dbReference type="GO" id="GO:0006629">
    <property type="term" value="P:lipid metabolic process"/>
    <property type="evidence" value="ECO:0007669"/>
    <property type="project" value="UniProtKB-KW"/>
</dbReference>
<dbReference type="RefSeq" id="XP_053747353.1">
    <property type="nucleotide sequence ID" value="XM_053891378.1"/>
</dbReference>
<dbReference type="CTD" id="438"/>
<dbReference type="PANTHER" id="PTHR43712">
    <property type="entry name" value="PUTATIVE (AFU_ORTHOLOGUE AFUA_4G14580)-RELATED"/>
    <property type="match status" value="1"/>
</dbReference>
<keyword evidence="5" id="KW-0007">Acetylation</keyword>
<evidence type="ECO:0000256" key="2">
    <source>
        <dbReference type="ARBA" id="ARBA00022603"/>
    </source>
</evidence>
<organism evidence="16 17">
    <name type="scientific">Panthera pardus</name>
    <name type="common">Leopard</name>
    <name type="synonym">Felis pardus</name>
    <dbReference type="NCBI Taxonomy" id="9691"/>
    <lineage>
        <taxon>Eukaryota</taxon>
        <taxon>Metazoa</taxon>
        <taxon>Chordata</taxon>
        <taxon>Craniata</taxon>
        <taxon>Vertebrata</taxon>
        <taxon>Euteleostomi</taxon>
        <taxon>Mammalia</taxon>
        <taxon>Eutheria</taxon>
        <taxon>Laurasiatheria</taxon>
        <taxon>Carnivora</taxon>
        <taxon>Feliformia</taxon>
        <taxon>Felidae</taxon>
        <taxon>Pantherinae</taxon>
        <taxon>Panthera</taxon>
    </lineage>
</organism>
<dbReference type="CDD" id="cd02440">
    <property type="entry name" value="AdoMet_MTases"/>
    <property type="match status" value="1"/>
</dbReference>
<dbReference type="InterPro" id="IPR036388">
    <property type="entry name" value="WH-like_DNA-bd_sf"/>
</dbReference>
<evidence type="ECO:0000256" key="4">
    <source>
        <dbReference type="ARBA" id="ARBA00022691"/>
    </source>
</evidence>
<dbReference type="GO" id="GO:0046983">
    <property type="term" value="F:protein dimerization activity"/>
    <property type="evidence" value="ECO:0007669"/>
    <property type="project" value="InterPro"/>
</dbReference>
<evidence type="ECO:0000256" key="7">
    <source>
        <dbReference type="ARBA" id="ARBA00037645"/>
    </source>
</evidence>
<evidence type="ECO:0000256" key="1">
    <source>
        <dbReference type="ARBA" id="ARBA00011738"/>
    </source>
</evidence>
<protein>
    <recommendedName>
        <fullName evidence="10">Acetylserotonin O-methyltransferase</fullName>
        <ecNumber evidence="9">2.1.1.4</ecNumber>
    </recommendedName>
    <alternativeName>
        <fullName evidence="11">Hydroxyindole O-methyltransferase</fullName>
    </alternativeName>
</protein>
<evidence type="ECO:0000256" key="6">
    <source>
        <dbReference type="ARBA" id="ARBA00023098"/>
    </source>
</evidence>
<comment type="subunit">
    <text evidence="1">Homodimer.</text>
</comment>
<dbReference type="EC" id="2.1.1.4" evidence="9"/>
<dbReference type="PANTHER" id="PTHR43712:SF2">
    <property type="entry name" value="O-METHYLTRANSFERASE CICE"/>
    <property type="match status" value="1"/>
</dbReference>
<evidence type="ECO:0000256" key="8">
    <source>
        <dbReference type="ARBA" id="ARBA00037926"/>
    </source>
</evidence>
<comment type="pathway">
    <text evidence="8">Aromatic compound metabolism; melatonin biosynthesis; melatonin from serotonin: step 1/2.</text>
</comment>
<dbReference type="Pfam" id="PF08100">
    <property type="entry name" value="Dimerisation"/>
    <property type="match status" value="1"/>
</dbReference>
<feature type="region of interest" description="Disordered" evidence="13">
    <location>
        <begin position="51"/>
        <end position="72"/>
    </location>
</feature>
<evidence type="ECO:0000256" key="13">
    <source>
        <dbReference type="SAM" id="MobiDB-lite"/>
    </source>
</evidence>
<keyword evidence="6" id="KW-0443">Lipid metabolism</keyword>
<evidence type="ECO:0000259" key="15">
    <source>
        <dbReference type="Pfam" id="PF08100"/>
    </source>
</evidence>
<dbReference type="FunFam" id="1.10.10.10:FF:000358">
    <property type="entry name" value="Acetylserotonin O-methyltransferase"/>
    <property type="match status" value="1"/>
</dbReference>
<dbReference type="AlphaFoldDB" id="A0A9W2UME2"/>
<keyword evidence="16" id="KW-1185">Reference proteome</keyword>
<dbReference type="Gene3D" id="3.40.50.150">
    <property type="entry name" value="Vaccinia Virus protein VP39"/>
    <property type="match status" value="1"/>
</dbReference>
<dbReference type="FunFam" id="3.40.50.150:FF:000738">
    <property type="entry name" value="Acetylserotonin O-methyltransferase"/>
    <property type="match status" value="1"/>
</dbReference>
<evidence type="ECO:0000313" key="16">
    <source>
        <dbReference type="Proteomes" id="UP001165780"/>
    </source>
</evidence>
<dbReference type="GO" id="GO:0017096">
    <property type="term" value="F:acetylserotonin O-methyltransferase activity"/>
    <property type="evidence" value="ECO:0007669"/>
    <property type="project" value="UniProtKB-EC"/>
</dbReference>
<dbReference type="Proteomes" id="UP001165780">
    <property type="component" value="Unplaced"/>
</dbReference>
<dbReference type="SUPFAM" id="SSF53335">
    <property type="entry name" value="S-adenosyl-L-methionine-dependent methyltransferases"/>
    <property type="match status" value="1"/>
</dbReference>
<evidence type="ECO:0000259" key="14">
    <source>
        <dbReference type="Pfam" id="PF00891"/>
    </source>
</evidence>
<evidence type="ECO:0000256" key="10">
    <source>
        <dbReference type="ARBA" id="ARBA00040730"/>
    </source>
</evidence>
<keyword evidence="2" id="KW-0489">Methyltransferase</keyword>
<evidence type="ECO:0000256" key="3">
    <source>
        <dbReference type="ARBA" id="ARBA00022679"/>
    </source>
</evidence>
<evidence type="ECO:0000256" key="9">
    <source>
        <dbReference type="ARBA" id="ARBA00039116"/>
    </source>
</evidence>
<feature type="domain" description="O-methyltransferase dimerisation" evidence="15">
    <location>
        <begin position="164"/>
        <end position="238"/>
    </location>
</feature>
<name>A0A9W2UME2_PANPR</name>
<dbReference type="InterPro" id="IPR001077">
    <property type="entry name" value="COMT_C"/>
</dbReference>
<keyword evidence="3" id="KW-0808">Transferase</keyword>
<dbReference type="PROSITE" id="PS51683">
    <property type="entry name" value="SAM_OMT_II"/>
    <property type="match status" value="1"/>
</dbReference>
<proteinExistence type="predicted"/>
<feature type="domain" description="O-methyltransferase C-terminal" evidence="14">
    <location>
        <begin position="260"/>
        <end position="470"/>
    </location>
</feature>
<dbReference type="GO" id="GO:0030187">
    <property type="term" value="P:melatonin biosynthetic process"/>
    <property type="evidence" value="ECO:0007669"/>
    <property type="project" value="UniProtKB-KW"/>
</dbReference>
<dbReference type="InterPro" id="IPR012967">
    <property type="entry name" value="COMT_dimerisation"/>
</dbReference>
<keyword evidence="12" id="KW-0471">Melatonin biosynthesis</keyword>
<evidence type="ECO:0000256" key="5">
    <source>
        <dbReference type="ARBA" id="ARBA00022990"/>
    </source>
</evidence>
<gene>
    <name evidence="17" type="primary">ASMT</name>
</gene>
<keyword evidence="4" id="KW-0949">S-adenosyl-L-methionine</keyword>
<evidence type="ECO:0000313" key="17">
    <source>
        <dbReference type="RefSeq" id="XP_053747353.1"/>
    </source>
</evidence>
<dbReference type="InterPro" id="IPR029063">
    <property type="entry name" value="SAM-dependent_MTases_sf"/>
</dbReference>
<sequence length="495" mass="54263">MEPRQCITCVIKATDYAAYWFWVTSTAGGVGEGGAPGSGSERLAAPSVLTDPHSAQLGRPGARFGRRPKMSSPQEQGFRLLTEYTNGFMLSQIHKCLFQGPLTIPWSPHAEAELLVSTTIVSEFLRNGHSVFHGSTVSSEITSLPPRASVSVVPRTLAHRWPLVSEVLFAACELGVFDLLSEALEPLGSAAVAVRLGTSSHGTQLLLDTCVSLKLLQVETSRGKALYQNTELSSTYLVRASPKYQGNMLLYLARTTYLCWGHLAQAVRDGKNRYQEAFGVPSDELFTAIYRSEGERVQFMRGLQDVWSVSGRAVLQAFDLSPFRLICDVGGCSGALAKECTALYPGCRVTVFDTPDVVRAAKEHFPFLEDDRIRFWEGDFFEDPLPEAELYILARVLHDWSDGRCARLLARIRRACKPGGAVLVIESLLDADGRGPLTTQLYSLNMLVQTEGRERTPAQYLALLGPAGFRDVQYRRTGGLYDAVLGRMGLPAGCS</sequence>
<reference evidence="17" key="1">
    <citation type="submission" date="2025-08" db="UniProtKB">
        <authorList>
            <consortium name="RefSeq"/>
        </authorList>
    </citation>
    <scope>IDENTIFICATION</scope>
    <source>
        <tissue evidence="17">Whole blood</tissue>
    </source>
</reference>
<dbReference type="Gene3D" id="1.10.10.10">
    <property type="entry name" value="Winged helix-like DNA-binding domain superfamily/Winged helix DNA-binding domain"/>
    <property type="match status" value="1"/>
</dbReference>